<evidence type="ECO:0000313" key="6">
    <source>
        <dbReference type="Proteomes" id="UP000030013"/>
    </source>
</evidence>
<dbReference type="NCBIfam" id="NF033542">
    <property type="entry name" value="transpos_IS110"/>
    <property type="match status" value="1"/>
</dbReference>
<dbReference type="OrthoDB" id="4337860at2"/>
<gene>
    <name evidence="5" type="ORF">N801_12260</name>
</gene>
<feature type="coiled-coil region" evidence="1">
    <location>
        <begin position="194"/>
        <end position="221"/>
    </location>
</feature>
<keyword evidence="6" id="KW-1185">Reference proteome</keyword>
<dbReference type="InterPro" id="IPR047650">
    <property type="entry name" value="Transpos_IS110"/>
</dbReference>
<dbReference type="InterPro" id="IPR002525">
    <property type="entry name" value="Transp_IS110-like_N"/>
</dbReference>
<proteinExistence type="predicted"/>
<reference evidence="5 6" key="1">
    <citation type="submission" date="2013-08" db="EMBL/GenBank/DDBJ databases">
        <title>The genome sequence of Knoellia aerolata.</title>
        <authorList>
            <person name="Zhu W."/>
            <person name="Wang G."/>
        </authorList>
    </citation>
    <scope>NUCLEOTIDE SEQUENCE [LARGE SCALE GENOMIC DNA]</scope>
    <source>
        <strain evidence="5 6">DSM 18566</strain>
    </source>
</reference>
<dbReference type="GO" id="GO:0003677">
    <property type="term" value="F:DNA binding"/>
    <property type="evidence" value="ECO:0007669"/>
    <property type="project" value="InterPro"/>
</dbReference>
<dbReference type="EMBL" id="AVPL01000031">
    <property type="protein sequence ID" value="KGN40792.1"/>
    <property type="molecule type" value="Genomic_DNA"/>
</dbReference>
<feature type="region of interest" description="Disordered" evidence="2">
    <location>
        <begin position="336"/>
        <end position="393"/>
    </location>
</feature>
<feature type="domain" description="Transposase IS116/IS110/IS902 C-terminal" evidence="4">
    <location>
        <begin position="225"/>
        <end position="307"/>
    </location>
</feature>
<dbReference type="AlphaFoldDB" id="A0A0A0JXJ8"/>
<evidence type="ECO:0000256" key="1">
    <source>
        <dbReference type="SAM" id="Coils"/>
    </source>
</evidence>
<evidence type="ECO:0000259" key="3">
    <source>
        <dbReference type="Pfam" id="PF01548"/>
    </source>
</evidence>
<organism evidence="5 6">
    <name type="scientific">Knoellia aerolata DSM 18566</name>
    <dbReference type="NCBI Taxonomy" id="1385519"/>
    <lineage>
        <taxon>Bacteria</taxon>
        <taxon>Bacillati</taxon>
        <taxon>Actinomycetota</taxon>
        <taxon>Actinomycetes</taxon>
        <taxon>Micrococcales</taxon>
        <taxon>Intrasporangiaceae</taxon>
        <taxon>Knoellia</taxon>
    </lineage>
</organism>
<accession>A0A0A0JXJ8</accession>
<evidence type="ECO:0000259" key="4">
    <source>
        <dbReference type="Pfam" id="PF02371"/>
    </source>
</evidence>
<name>A0A0A0JXJ8_9MICO</name>
<dbReference type="RefSeq" id="WP_035937987.1">
    <property type="nucleotide sequence ID" value="NZ_AVPL01000031.1"/>
</dbReference>
<protein>
    <submittedName>
        <fullName evidence="5">Transposase IS110</fullName>
    </submittedName>
</protein>
<dbReference type="Pfam" id="PF01548">
    <property type="entry name" value="DEDD_Tnp_IS110"/>
    <property type="match status" value="1"/>
</dbReference>
<feature type="domain" description="Transposase IS110-like N-terminal" evidence="3">
    <location>
        <begin position="5"/>
        <end position="161"/>
    </location>
</feature>
<dbReference type="eggNOG" id="COG3547">
    <property type="taxonomic scope" value="Bacteria"/>
</dbReference>
<dbReference type="PANTHER" id="PTHR33055">
    <property type="entry name" value="TRANSPOSASE FOR INSERTION SEQUENCE ELEMENT IS1111A"/>
    <property type="match status" value="1"/>
</dbReference>
<comment type="caution">
    <text evidence="5">The sequence shown here is derived from an EMBL/GenBank/DDBJ whole genome shotgun (WGS) entry which is preliminary data.</text>
</comment>
<feature type="compositionally biased region" description="Polar residues" evidence="2">
    <location>
        <begin position="359"/>
        <end position="373"/>
    </location>
</feature>
<evidence type="ECO:0000256" key="2">
    <source>
        <dbReference type="SAM" id="MobiDB-lite"/>
    </source>
</evidence>
<keyword evidence="1" id="KW-0175">Coiled coil</keyword>
<dbReference type="Proteomes" id="UP000030013">
    <property type="component" value="Unassembled WGS sequence"/>
</dbReference>
<feature type="compositionally biased region" description="Pro residues" evidence="2">
    <location>
        <begin position="377"/>
        <end position="393"/>
    </location>
</feature>
<evidence type="ECO:0000313" key="5">
    <source>
        <dbReference type="EMBL" id="KGN40792.1"/>
    </source>
</evidence>
<dbReference type="InterPro" id="IPR003346">
    <property type="entry name" value="Transposase_20"/>
</dbReference>
<sequence>MGVIIGMDPHKRSATIEVIDRTGRRLEVGRFGTDKVGYAQMLAAGRTHQDRVWAVEGCNGIGRHIARRLVHDGEVVLDVPAKLSAQVRVFATGNGRKTDPVDAHSVALAALYAPPDPGLQRVLVDDDLVVLGLLVDRRDELGRARTQTINRLHRLLLELFPGGAKQYLSAPQARALVATIKPRDLPGKTRRRIVVELIGELEAIDRKIKTAEKDLAALVTERGSTLMELTGIGPTGAARLLADVGDVHRFRDKNRFASWNGTAPLDASSGNQERHRLSRAGNRRINRTLHIMAVVQLRNPTPGREFYRVKKAGGTPSMMAMRSLKRRLSNVVYARMVADQDRRDQNRVTGPGGQRGNDSDSSATGSQPHTGTSDKPLPGPATPKPRTPLPAMS</sequence>
<dbReference type="GO" id="GO:0004803">
    <property type="term" value="F:transposase activity"/>
    <property type="evidence" value="ECO:0007669"/>
    <property type="project" value="InterPro"/>
</dbReference>
<dbReference type="Pfam" id="PF02371">
    <property type="entry name" value="Transposase_20"/>
    <property type="match status" value="1"/>
</dbReference>
<dbReference type="PANTHER" id="PTHR33055:SF16">
    <property type="entry name" value="TRANSPOSASE FOR INSERTION SEQUENCE ELEMENT IS1547"/>
    <property type="match status" value="1"/>
</dbReference>
<dbReference type="GO" id="GO:0006313">
    <property type="term" value="P:DNA transposition"/>
    <property type="evidence" value="ECO:0007669"/>
    <property type="project" value="InterPro"/>
</dbReference>